<evidence type="ECO:0000256" key="1">
    <source>
        <dbReference type="SAM" id="Coils"/>
    </source>
</evidence>
<dbReference type="EMBL" id="CP026604">
    <property type="protein sequence ID" value="AWB66652.1"/>
    <property type="molecule type" value="Genomic_DNA"/>
</dbReference>
<keyword evidence="1" id="KW-0175">Coiled coil</keyword>
<feature type="coiled-coil region" evidence="1">
    <location>
        <begin position="108"/>
        <end position="135"/>
    </location>
</feature>
<dbReference type="KEGG" id="cate:C2869_09500"/>
<reference evidence="2 3" key="1">
    <citation type="submission" date="2018-01" db="EMBL/GenBank/DDBJ databases">
        <title>Genome sequence of a Cantenovulum-like bacteria.</title>
        <authorList>
            <person name="Tan W.R."/>
            <person name="Lau N.-S."/>
            <person name="Go F."/>
            <person name="Amirul A.-A.A."/>
        </authorList>
    </citation>
    <scope>NUCLEOTIDE SEQUENCE [LARGE SCALE GENOMIC DNA]</scope>
    <source>
        <strain evidence="2 3">CCB-QB4</strain>
    </source>
</reference>
<dbReference type="Gene3D" id="6.10.250.3200">
    <property type="match status" value="1"/>
</dbReference>
<organism evidence="2 3">
    <name type="scientific">Saccharobesus litoralis</name>
    <dbReference type="NCBI Taxonomy" id="2172099"/>
    <lineage>
        <taxon>Bacteria</taxon>
        <taxon>Pseudomonadati</taxon>
        <taxon>Pseudomonadota</taxon>
        <taxon>Gammaproteobacteria</taxon>
        <taxon>Alteromonadales</taxon>
        <taxon>Alteromonadaceae</taxon>
        <taxon>Saccharobesus</taxon>
    </lineage>
</organism>
<name>A0A2S0VR46_9ALTE</name>
<keyword evidence="3" id="KW-1185">Reference proteome</keyword>
<accession>A0A2S0VR46</accession>
<dbReference type="Proteomes" id="UP000244441">
    <property type="component" value="Chromosome"/>
</dbReference>
<protein>
    <submittedName>
        <fullName evidence="2">Chemotaxis protein</fullName>
    </submittedName>
</protein>
<proteinExistence type="predicted"/>
<evidence type="ECO:0000313" key="3">
    <source>
        <dbReference type="Proteomes" id="UP000244441"/>
    </source>
</evidence>
<sequence length="194" mass="21010">MFVVAARIASHLHKATKIAENLSLTAKNAKAVTVRAGEQAAGFAALTDFIQELASSTISLAQAVNSIAINISMRATRLERVKLANCRFKLANHLGQDACFIADIQPFLQKTEATLKALQDEFIELLAKLNQLVEDTHRQIRSASVISTMSKVEASNSGPYKPQLEVISDNIAQAANAIRKELNCAESLLHSAKV</sequence>
<dbReference type="AlphaFoldDB" id="A0A2S0VR46"/>
<gene>
    <name evidence="2" type="ORF">C2869_09500</name>
</gene>
<dbReference type="SUPFAM" id="SSF58104">
    <property type="entry name" value="Methyl-accepting chemotaxis protein (MCP) signaling domain"/>
    <property type="match status" value="1"/>
</dbReference>
<evidence type="ECO:0000313" key="2">
    <source>
        <dbReference type="EMBL" id="AWB66652.1"/>
    </source>
</evidence>